<sequence length="359" mass="38918">MYSLTEYIIAFLISIAVAIIATPIVKRLSLKFKIADNANQRKVHKGVMPSAGGLAIFAGTAAGFLYLMPYSPYMTEVVIAGTLIIFLGVFDDKFVISPKVKLIGQIIAAVIVATSGLQVEFVSLPFVGRIEFGFMSFIITVLWIVGVTNSINLIDGLDGLAAGVSTIAIGSILTMAVLDQQLVVIALAVILIGSTLGFLIFNFHPASIFMGDTGALFLGFSISVISMLGLFKSVTVFSLIIPVIILAVPIFDTFFAIIRRIMKKQKISTPDKFHIHHCLLAIGFSHQSTVIIIYLLSFFFGVSAILFSASTLWGSLFLLVLLLVVIQFTAELIGAMGNQRKPLINTLKKILIFTSTMKR</sequence>
<dbReference type="Proteomes" id="UP000035996">
    <property type="component" value="Unassembled WGS sequence"/>
</dbReference>
<keyword evidence="2" id="KW-1003">Cell membrane</keyword>
<dbReference type="EMBL" id="LELK01000004">
    <property type="protein sequence ID" value="KMM36962.1"/>
    <property type="molecule type" value="Genomic_DNA"/>
</dbReference>
<keyword evidence="7" id="KW-0479">Metal-binding</keyword>
<proteinExistence type="predicted"/>
<feature type="transmembrane region" description="Helical" evidence="8">
    <location>
        <begin position="132"/>
        <end position="153"/>
    </location>
</feature>
<dbReference type="PATRIC" id="fig|157733.3.peg.802"/>
<dbReference type="Pfam" id="PF00953">
    <property type="entry name" value="Glycos_transf_4"/>
    <property type="match status" value="1"/>
</dbReference>
<dbReference type="InterPro" id="IPR000715">
    <property type="entry name" value="Glycosyl_transferase_4"/>
</dbReference>
<keyword evidence="3" id="KW-0808">Transferase</keyword>
<reference evidence="9" key="1">
    <citation type="submission" date="2015-06" db="EMBL/GenBank/DDBJ databases">
        <authorList>
            <person name="Liu B."/>
            <person name="Wang J."/>
            <person name="Zhu Y."/>
            <person name="Liu G."/>
            <person name="Chen Q."/>
            <person name="Zheng C."/>
            <person name="Che J."/>
            <person name="Ge C."/>
            <person name="Shi H."/>
            <person name="Pan Z."/>
            <person name="Liu X."/>
        </authorList>
    </citation>
    <scope>NUCLEOTIDE SEQUENCE [LARGE SCALE GENOMIC DNA]</scope>
    <source>
        <strain evidence="9">DSM 16346</strain>
    </source>
</reference>
<feature type="transmembrane region" description="Helical" evidence="8">
    <location>
        <begin position="6"/>
        <end position="25"/>
    </location>
</feature>
<evidence type="ECO:0000313" key="10">
    <source>
        <dbReference type="Proteomes" id="UP000035996"/>
    </source>
</evidence>
<dbReference type="GO" id="GO:0071555">
    <property type="term" value="P:cell wall organization"/>
    <property type="evidence" value="ECO:0007669"/>
    <property type="project" value="TreeGrafter"/>
</dbReference>
<dbReference type="PANTHER" id="PTHR22926">
    <property type="entry name" value="PHOSPHO-N-ACETYLMURAMOYL-PENTAPEPTIDE-TRANSFERASE"/>
    <property type="match status" value="1"/>
</dbReference>
<evidence type="ECO:0000256" key="1">
    <source>
        <dbReference type="ARBA" id="ARBA00004651"/>
    </source>
</evidence>
<evidence type="ECO:0000313" key="9">
    <source>
        <dbReference type="EMBL" id="KMM36962.1"/>
    </source>
</evidence>
<feature type="transmembrane region" description="Helical" evidence="8">
    <location>
        <begin position="279"/>
        <end position="306"/>
    </location>
</feature>
<gene>
    <name evidence="9" type="ORF">AB986_13725</name>
</gene>
<comment type="caution">
    <text evidence="9">The sequence shown here is derived from an EMBL/GenBank/DDBJ whole genome shotgun (WGS) entry which is preliminary data.</text>
</comment>
<feature type="transmembrane region" description="Helical" evidence="8">
    <location>
        <begin position="184"/>
        <end position="203"/>
    </location>
</feature>
<dbReference type="GO" id="GO:0016780">
    <property type="term" value="F:phosphotransferase activity, for other substituted phosphate groups"/>
    <property type="evidence" value="ECO:0007669"/>
    <property type="project" value="InterPro"/>
</dbReference>
<protein>
    <recommendedName>
        <fullName evidence="11">UDP-phosphate N-acetylglucosaminyl 1-phosphate transferase</fullName>
    </recommendedName>
</protein>
<evidence type="ECO:0000256" key="8">
    <source>
        <dbReference type="SAM" id="Phobius"/>
    </source>
</evidence>
<keyword evidence="6 8" id="KW-0472">Membrane</keyword>
<evidence type="ECO:0000256" key="6">
    <source>
        <dbReference type="ARBA" id="ARBA00023136"/>
    </source>
</evidence>
<feature type="transmembrane region" description="Helical" evidence="8">
    <location>
        <begin position="237"/>
        <end position="258"/>
    </location>
</feature>
<keyword evidence="7" id="KW-0460">Magnesium</keyword>
<feature type="transmembrane region" description="Helical" evidence="8">
    <location>
        <begin position="73"/>
        <end position="90"/>
    </location>
</feature>
<keyword evidence="10" id="KW-1185">Reference proteome</keyword>
<feature type="transmembrane region" description="Helical" evidence="8">
    <location>
        <begin position="160"/>
        <end position="178"/>
    </location>
</feature>
<feature type="transmembrane region" description="Helical" evidence="8">
    <location>
        <begin position="215"/>
        <end position="231"/>
    </location>
</feature>
<dbReference type="PROSITE" id="PS01348">
    <property type="entry name" value="MRAY_2"/>
    <property type="match status" value="1"/>
</dbReference>
<dbReference type="PANTHER" id="PTHR22926:SF3">
    <property type="entry name" value="UNDECAPRENYL-PHOSPHATE ALPHA-N-ACETYLGLUCOSAMINYL 1-PHOSPHATE TRANSFERASE"/>
    <property type="match status" value="1"/>
</dbReference>
<dbReference type="GO" id="GO:0044038">
    <property type="term" value="P:cell wall macromolecule biosynthetic process"/>
    <property type="evidence" value="ECO:0007669"/>
    <property type="project" value="TreeGrafter"/>
</dbReference>
<evidence type="ECO:0000256" key="3">
    <source>
        <dbReference type="ARBA" id="ARBA00022679"/>
    </source>
</evidence>
<name>A0A0J6FRJ2_9BACL</name>
<organism evidence="9 10">
    <name type="scientific">Guptibacillus hwajinpoensis</name>
    <dbReference type="NCBI Taxonomy" id="208199"/>
    <lineage>
        <taxon>Bacteria</taxon>
        <taxon>Bacillati</taxon>
        <taxon>Bacillota</taxon>
        <taxon>Bacilli</taxon>
        <taxon>Bacillales</taxon>
        <taxon>Guptibacillaceae</taxon>
        <taxon>Guptibacillus</taxon>
    </lineage>
</organism>
<feature type="binding site" evidence="7">
    <location>
        <position position="152"/>
    </location>
    <ligand>
        <name>Mg(2+)</name>
        <dbReference type="ChEBI" id="CHEBI:18420"/>
    </ligand>
</feature>
<dbReference type="RefSeq" id="WP_048311678.1">
    <property type="nucleotide sequence ID" value="NZ_CP119526.1"/>
</dbReference>
<evidence type="ECO:0000256" key="5">
    <source>
        <dbReference type="ARBA" id="ARBA00022989"/>
    </source>
</evidence>
<feature type="transmembrane region" description="Helical" evidence="8">
    <location>
        <begin position="46"/>
        <end position="67"/>
    </location>
</feature>
<evidence type="ECO:0000256" key="7">
    <source>
        <dbReference type="PIRSR" id="PIRSR600715-1"/>
    </source>
</evidence>
<feature type="transmembrane region" description="Helical" evidence="8">
    <location>
        <begin position="312"/>
        <end position="333"/>
    </location>
</feature>
<feature type="binding site" evidence="7">
    <location>
        <position position="212"/>
    </location>
    <ligand>
        <name>Mg(2+)</name>
        <dbReference type="ChEBI" id="CHEBI:18420"/>
    </ligand>
</feature>
<evidence type="ECO:0008006" key="11">
    <source>
        <dbReference type="Google" id="ProtNLM"/>
    </source>
</evidence>
<comment type="cofactor">
    <cofactor evidence="7">
        <name>Mg(2+)</name>
        <dbReference type="ChEBI" id="CHEBI:18420"/>
    </cofactor>
</comment>
<dbReference type="GO" id="GO:0005886">
    <property type="term" value="C:plasma membrane"/>
    <property type="evidence" value="ECO:0007669"/>
    <property type="project" value="UniProtKB-SubCell"/>
</dbReference>
<accession>A0A0J6FRJ2</accession>
<dbReference type="CDD" id="cd06853">
    <property type="entry name" value="GT_WecA_like"/>
    <property type="match status" value="1"/>
</dbReference>
<dbReference type="STRING" id="157733.AB986_13725"/>
<dbReference type="AlphaFoldDB" id="A0A0J6FRJ2"/>
<dbReference type="GO" id="GO:0046872">
    <property type="term" value="F:metal ion binding"/>
    <property type="evidence" value="ECO:0007669"/>
    <property type="project" value="UniProtKB-KW"/>
</dbReference>
<comment type="subcellular location">
    <subcellularLocation>
        <location evidence="1">Cell membrane</location>
        <topology evidence="1">Multi-pass membrane protein</topology>
    </subcellularLocation>
</comment>
<dbReference type="InterPro" id="IPR018480">
    <property type="entry name" value="PNAcMuramoyl-5peptid_Trfase_CS"/>
</dbReference>
<evidence type="ECO:0000256" key="2">
    <source>
        <dbReference type="ARBA" id="ARBA00022475"/>
    </source>
</evidence>
<keyword evidence="5 8" id="KW-1133">Transmembrane helix</keyword>
<dbReference type="OrthoDB" id="9783652at2"/>
<feature type="transmembrane region" description="Helical" evidence="8">
    <location>
        <begin position="102"/>
        <end position="126"/>
    </location>
</feature>
<dbReference type="GO" id="GO:0009103">
    <property type="term" value="P:lipopolysaccharide biosynthetic process"/>
    <property type="evidence" value="ECO:0007669"/>
    <property type="project" value="TreeGrafter"/>
</dbReference>
<keyword evidence="4 8" id="KW-0812">Transmembrane</keyword>
<evidence type="ECO:0000256" key="4">
    <source>
        <dbReference type="ARBA" id="ARBA00022692"/>
    </source>
</evidence>